<feature type="compositionally biased region" description="Basic residues" evidence="1">
    <location>
        <begin position="1"/>
        <end position="13"/>
    </location>
</feature>
<keyword evidence="2" id="KW-1185">Reference proteome</keyword>
<feature type="compositionally biased region" description="Polar residues" evidence="1">
    <location>
        <begin position="42"/>
        <end position="65"/>
    </location>
</feature>
<dbReference type="RefSeq" id="XP_022294120.1">
    <property type="nucleotide sequence ID" value="XM_022438412.1"/>
</dbReference>
<evidence type="ECO:0000313" key="2">
    <source>
        <dbReference type="Proteomes" id="UP000694844"/>
    </source>
</evidence>
<dbReference type="KEGG" id="cvn:111104448"/>
<name>A0A8B8AV44_CRAVI</name>
<sequence length="138" mass="15080">MDTSSLKRRRKRTNAAGDKEKESDSSTGIKPQQNKVKKLNQKAATETTPSNSKAEITKTSSTSGHRPTPVESDRDVFEVIYSNPISDPLLIVTGPSRDQLEGRGLTTHPKLVSPPQAPPPPPSNTRLFDASNFDVHYA</sequence>
<dbReference type="GeneID" id="111104448"/>
<evidence type="ECO:0000313" key="4">
    <source>
        <dbReference type="RefSeq" id="XP_022294120.1"/>
    </source>
</evidence>
<feature type="region of interest" description="Disordered" evidence="1">
    <location>
        <begin position="1"/>
        <end position="74"/>
    </location>
</feature>
<accession>A0A8B8AV44</accession>
<proteinExistence type="predicted"/>
<gene>
    <name evidence="3 4" type="primary">LOC111104448</name>
</gene>
<evidence type="ECO:0000313" key="3">
    <source>
        <dbReference type="RefSeq" id="XP_022294119.1"/>
    </source>
</evidence>
<reference evidence="3 4" key="1">
    <citation type="submission" date="2025-04" db="UniProtKB">
        <authorList>
            <consortium name="RefSeq"/>
        </authorList>
    </citation>
    <scope>IDENTIFICATION</scope>
    <source>
        <tissue evidence="3 4">Whole sample</tissue>
    </source>
</reference>
<organism evidence="2 3">
    <name type="scientific">Crassostrea virginica</name>
    <name type="common">Eastern oyster</name>
    <dbReference type="NCBI Taxonomy" id="6565"/>
    <lineage>
        <taxon>Eukaryota</taxon>
        <taxon>Metazoa</taxon>
        <taxon>Spiralia</taxon>
        <taxon>Lophotrochozoa</taxon>
        <taxon>Mollusca</taxon>
        <taxon>Bivalvia</taxon>
        <taxon>Autobranchia</taxon>
        <taxon>Pteriomorphia</taxon>
        <taxon>Ostreida</taxon>
        <taxon>Ostreoidea</taxon>
        <taxon>Ostreidae</taxon>
        <taxon>Crassostrea</taxon>
    </lineage>
</organism>
<dbReference type="RefSeq" id="XP_022294119.1">
    <property type="nucleotide sequence ID" value="XM_022438411.1"/>
</dbReference>
<evidence type="ECO:0000256" key="1">
    <source>
        <dbReference type="SAM" id="MobiDB-lite"/>
    </source>
</evidence>
<dbReference type="Proteomes" id="UP000694844">
    <property type="component" value="Chromosome 7"/>
</dbReference>
<feature type="compositionally biased region" description="Polar residues" evidence="1">
    <location>
        <begin position="25"/>
        <end position="34"/>
    </location>
</feature>
<protein>
    <submittedName>
        <fullName evidence="3 4">Uncharacterized protein LOC111104448</fullName>
    </submittedName>
</protein>
<feature type="region of interest" description="Disordered" evidence="1">
    <location>
        <begin position="92"/>
        <end position="138"/>
    </location>
</feature>
<dbReference type="AlphaFoldDB" id="A0A8B8AV44"/>